<comment type="caution">
    <text evidence="1">The sequence shown here is derived from an EMBL/GenBank/DDBJ whole genome shotgun (WGS) entry which is preliminary data.</text>
</comment>
<sequence>MSFRRKRIRILNLATVRLKRANRFLKRVEPELERAEDEIITAIIMLNNSFGNRGSRKNASQKTREGW</sequence>
<evidence type="ECO:0000313" key="2">
    <source>
        <dbReference type="Proteomes" id="UP000187172"/>
    </source>
</evidence>
<keyword evidence="2" id="KW-1185">Reference proteome</keyword>
<gene>
    <name evidence="1" type="ORF">BK138_35130</name>
</gene>
<dbReference type="Proteomes" id="UP000187172">
    <property type="component" value="Unassembled WGS sequence"/>
</dbReference>
<organism evidence="1 2">
    <name type="scientific">Paenibacillus rhizosphaerae</name>
    <dbReference type="NCBI Taxonomy" id="297318"/>
    <lineage>
        <taxon>Bacteria</taxon>
        <taxon>Bacillati</taxon>
        <taxon>Bacillota</taxon>
        <taxon>Bacilli</taxon>
        <taxon>Bacillales</taxon>
        <taxon>Paenibacillaceae</taxon>
        <taxon>Paenibacillus</taxon>
    </lineage>
</organism>
<dbReference type="AlphaFoldDB" id="A0A1R1DWU8"/>
<evidence type="ECO:0000313" key="1">
    <source>
        <dbReference type="EMBL" id="OMF43998.1"/>
    </source>
</evidence>
<reference evidence="1 2" key="1">
    <citation type="submission" date="2016-11" db="EMBL/GenBank/DDBJ databases">
        <title>Paenibacillus species isolates.</title>
        <authorList>
            <person name="Beno S.M."/>
        </authorList>
    </citation>
    <scope>NUCLEOTIDE SEQUENCE [LARGE SCALE GENOMIC DNA]</scope>
    <source>
        <strain evidence="1 2">FSL R5-0378</strain>
    </source>
</reference>
<name>A0A1R1DWU8_9BACL</name>
<accession>A0A1R1DWU8</accession>
<proteinExistence type="predicted"/>
<dbReference type="EMBL" id="MRTP01000028">
    <property type="protein sequence ID" value="OMF43998.1"/>
    <property type="molecule type" value="Genomic_DNA"/>
</dbReference>
<protein>
    <submittedName>
        <fullName evidence="1">Uncharacterized protein</fullName>
    </submittedName>
</protein>